<keyword evidence="3" id="KW-1185">Reference proteome</keyword>
<feature type="transmembrane region" description="Helical" evidence="1">
    <location>
        <begin position="223"/>
        <end position="239"/>
    </location>
</feature>
<sequence>MTSLIRLLQKLDYIRLVVGICILIDGYPLIFFFRDTLRFATGSTVFTALGFAGGLVLMVPFTVFRRLYRFDVIMFWTSIAFIAFSIFYMYVYPPLDKVDYTREMIYYAFIIIFLFLLINIPNDIIPVVVPVIVFFTLASNLGLVYSLVKDPSWVIGQRATIVLNDSDDGSGNPHVFARNAFMGIVACMIWLVRPQTNFLVRLLALFSGIFSVVVLVLTQTRSSVVALGLAIILFVVYNVRPTQIRTAVRGIFKPGPLIVIAIGIVGLVVFFNKYSDLYYILESYVYGFIERNLETVYGALGLTSKGADYKAVIDDSVANRTGNLNLLTNTLTSQAYMLIPGYGYKFSYIDIPMLEAFTNQGILGLILFGGVTAMSVRHSLRVMRTDPNDLNTFLAYFYVLIFVYTFTGGRPYDITFWFPLALMTRFMGVEHLFPSYLSKHPVETSYLVVKDGDS</sequence>
<evidence type="ECO:0000313" key="3">
    <source>
        <dbReference type="Proteomes" id="UP000653797"/>
    </source>
</evidence>
<comment type="caution">
    <text evidence="2">The sequence shown here is derived from an EMBL/GenBank/DDBJ whole genome shotgun (WGS) entry which is preliminary data.</text>
</comment>
<name>A0A927B482_9BACT</name>
<feature type="transmembrane region" description="Helical" evidence="1">
    <location>
        <begin position="12"/>
        <end position="33"/>
    </location>
</feature>
<keyword evidence="1" id="KW-0472">Membrane</keyword>
<organism evidence="2 3">
    <name type="scientific">Spirosoma validum</name>
    <dbReference type="NCBI Taxonomy" id="2771355"/>
    <lineage>
        <taxon>Bacteria</taxon>
        <taxon>Pseudomonadati</taxon>
        <taxon>Bacteroidota</taxon>
        <taxon>Cytophagia</taxon>
        <taxon>Cytophagales</taxon>
        <taxon>Cytophagaceae</taxon>
        <taxon>Spirosoma</taxon>
    </lineage>
</organism>
<feature type="transmembrane region" description="Helical" evidence="1">
    <location>
        <begin position="127"/>
        <end position="148"/>
    </location>
</feature>
<proteinExistence type="predicted"/>
<accession>A0A927B482</accession>
<protein>
    <submittedName>
        <fullName evidence="2">Uncharacterized protein</fullName>
    </submittedName>
</protein>
<feature type="transmembrane region" description="Helical" evidence="1">
    <location>
        <begin position="251"/>
        <end position="271"/>
    </location>
</feature>
<gene>
    <name evidence="2" type="ORF">IC230_20690</name>
</gene>
<dbReference type="Proteomes" id="UP000653797">
    <property type="component" value="Unassembled WGS sequence"/>
</dbReference>
<feature type="transmembrane region" description="Helical" evidence="1">
    <location>
        <begin position="104"/>
        <end position="120"/>
    </location>
</feature>
<dbReference type="EMBL" id="JACXAA010000008">
    <property type="protein sequence ID" value="MBD2755331.1"/>
    <property type="molecule type" value="Genomic_DNA"/>
</dbReference>
<feature type="transmembrane region" description="Helical" evidence="1">
    <location>
        <begin position="175"/>
        <end position="192"/>
    </location>
</feature>
<keyword evidence="1" id="KW-1133">Transmembrane helix</keyword>
<feature type="transmembrane region" description="Helical" evidence="1">
    <location>
        <begin position="199"/>
        <end position="217"/>
    </location>
</feature>
<reference evidence="2" key="1">
    <citation type="submission" date="2020-09" db="EMBL/GenBank/DDBJ databases">
        <authorList>
            <person name="Kim M.K."/>
        </authorList>
    </citation>
    <scope>NUCLEOTIDE SEQUENCE</scope>
    <source>
        <strain evidence="2">BT704</strain>
    </source>
</reference>
<dbReference type="AlphaFoldDB" id="A0A927B482"/>
<feature type="transmembrane region" description="Helical" evidence="1">
    <location>
        <begin position="73"/>
        <end position="92"/>
    </location>
</feature>
<keyword evidence="1" id="KW-0812">Transmembrane</keyword>
<evidence type="ECO:0000313" key="2">
    <source>
        <dbReference type="EMBL" id="MBD2755331.1"/>
    </source>
</evidence>
<feature type="transmembrane region" description="Helical" evidence="1">
    <location>
        <begin position="388"/>
        <end position="408"/>
    </location>
</feature>
<feature type="transmembrane region" description="Helical" evidence="1">
    <location>
        <begin position="357"/>
        <end position="376"/>
    </location>
</feature>
<feature type="transmembrane region" description="Helical" evidence="1">
    <location>
        <begin position="39"/>
        <end position="61"/>
    </location>
</feature>
<evidence type="ECO:0000256" key="1">
    <source>
        <dbReference type="SAM" id="Phobius"/>
    </source>
</evidence>